<dbReference type="KEGG" id="pnt:G5B91_33355"/>
<evidence type="ECO:0000313" key="2">
    <source>
        <dbReference type="Proteomes" id="UP000501063"/>
    </source>
</evidence>
<organism evidence="1 2">
    <name type="scientific">Pseudomonas nitroreducens</name>
    <dbReference type="NCBI Taxonomy" id="46680"/>
    <lineage>
        <taxon>Bacteria</taxon>
        <taxon>Pseudomonadati</taxon>
        <taxon>Pseudomonadota</taxon>
        <taxon>Gammaproteobacteria</taxon>
        <taxon>Pseudomonadales</taxon>
        <taxon>Pseudomonadaceae</taxon>
        <taxon>Pseudomonas</taxon>
    </lineage>
</organism>
<reference evidence="1 2" key="1">
    <citation type="submission" date="2020-02" db="EMBL/GenBank/DDBJ databases">
        <title>Integrative conjugative elements (ICEs) and plasmids drive adaptation of Pseudomonas nitroreducens strain HBP1 to wastewater environment.</title>
        <authorList>
            <person name="Sentchilo V."/>
            <person name="Carraro N."/>
            <person name="Bertelli C."/>
            <person name="van der Meer J.R."/>
        </authorList>
    </citation>
    <scope>NUCLEOTIDE SEQUENCE [LARGE SCALE GENOMIC DNA]</scope>
    <source>
        <strain evidence="1 2">HBP1</strain>
        <plasmid evidence="2">ppnihbp1_1</plasmid>
    </source>
</reference>
<gene>
    <name evidence="1" type="ORF">G5B91_33355</name>
</gene>
<evidence type="ECO:0000313" key="1">
    <source>
        <dbReference type="EMBL" id="QIE91248.1"/>
    </source>
</evidence>
<dbReference type="EMBL" id="CP049142">
    <property type="protein sequence ID" value="QIE91248.1"/>
    <property type="molecule type" value="Genomic_DNA"/>
</dbReference>
<geneLocation type="plasmid" evidence="2">
    <name>ppnihbp1_1</name>
</geneLocation>
<accession>A0A6G6J7B7</accession>
<name>A0A6G6J7B7_PSENT</name>
<proteinExistence type="predicted"/>
<dbReference type="RefSeq" id="WP_017519850.1">
    <property type="nucleotide sequence ID" value="NZ_CP049142.1"/>
</dbReference>
<sequence length="81" mass="8782">MFNAKQFTLTQLGTDELPDTLPIGKVLELLSASHVAAIDARSDVDESRISSLRKALADIEATSKDPVITLTARRALTNDED</sequence>
<dbReference type="Proteomes" id="UP000501063">
    <property type="component" value="Plasmid pPniHBP1_1"/>
</dbReference>
<dbReference type="AlphaFoldDB" id="A0A6G6J7B7"/>
<protein>
    <submittedName>
        <fullName evidence="1">Uncharacterized protein</fullName>
    </submittedName>
</protein>
<keyword evidence="1" id="KW-0614">Plasmid</keyword>